<reference evidence="1" key="1">
    <citation type="submission" date="2020-09" db="EMBL/GenBank/DDBJ databases">
        <title>Genome-Enabled Discovery of Anthraquinone Biosynthesis in Senna tora.</title>
        <authorList>
            <person name="Kang S.-H."/>
            <person name="Pandey R.P."/>
            <person name="Lee C.-M."/>
            <person name="Sim J.-S."/>
            <person name="Jeong J.-T."/>
            <person name="Choi B.-S."/>
            <person name="Jung M."/>
            <person name="Ginzburg D."/>
            <person name="Zhao K."/>
            <person name="Won S.Y."/>
            <person name="Oh T.-J."/>
            <person name="Yu Y."/>
            <person name="Kim N.-H."/>
            <person name="Lee O.R."/>
            <person name="Lee T.-H."/>
            <person name="Bashyal P."/>
            <person name="Kim T.-S."/>
            <person name="Lee W.-H."/>
            <person name="Kawkins C."/>
            <person name="Kim C.-K."/>
            <person name="Kim J.S."/>
            <person name="Ahn B.O."/>
            <person name="Rhee S.Y."/>
            <person name="Sohng J.K."/>
        </authorList>
    </citation>
    <scope>NUCLEOTIDE SEQUENCE</scope>
    <source>
        <tissue evidence="1">Leaf</tissue>
    </source>
</reference>
<keyword evidence="2" id="KW-1185">Reference proteome</keyword>
<evidence type="ECO:0000313" key="2">
    <source>
        <dbReference type="Proteomes" id="UP000634136"/>
    </source>
</evidence>
<dbReference type="EMBL" id="JAAIUW010000013">
    <property type="protein sequence ID" value="KAF7802334.1"/>
    <property type="molecule type" value="Genomic_DNA"/>
</dbReference>
<evidence type="ECO:0000313" key="1">
    <source>
        <dbReference type="EMBL" id="KAF7802334.1"/>
    </source>
</evidence>
<accession>A0A834SS55</accession>
<comment type="caution">
    <text evidence="1">The sequence shown here is derived from an EMBL/GenBank/DDBJ whole genome shotgun (WGS) entry which is preliminary data.</text>
</comment>
<sequence length="19" mass="1950">MDQGHTYGGSNGLAAREVS</sequence>
<dbReference type="AlphaFoldDB" id="A0A834SS55"/>
<dbReference type="Proteomes" id="UP000634136">
    <property type="component" value="Unassembled WGS sequence"/>
</dbReference>
<organism evidence="1 2">
    <name type="scientific">Senna tora</name>
    <dbReference type="NCBI Taxonomy" id="362788"/>
    <lineage>
        <taxon>Eukaryota</taxon>
        <taxon>Viridiplantae</taxon>
        <taxon>Streptophyta</taxon>
        <taxon>Embryophyta</taxon>
        <taxon>Tracheophyta</taxon>
        <taxon>Spermatophyta</taxon>
        <taxon>Magnoliopsida</taxon>
        <taxon>eudicotyledons</taxon>
        <taxon>Gunneridae</taxon>
        <taxon>Pentapetalae</taxon>
        <taxon>rosids</taxon>
        <taxon>fabids</taxon>
        <taxon>Fabales</taxon>
        <taxon>Fabaceae</taxon>
        <taxon>Caesalpinioideae</taxon>
        <taxon>Cassia clade</taxon>
        <taxon>Senna</taxon>
    </lineage>
</organism>
<name>A0A834SS55_9FABA</name>
<gene>
    <name evidence="1" type="ORF">G2W53_041445</name>
</gene>
<proteinExistence type="predicted"/>
<protein>
    <submittedName>
        <fullName evidence="1">Uncharacterized protein</fullName>
    </submittedName>
</protein>